<reference evidence="1" key="1">
    <citation type="journal article" date="2023" name="Mol. Phylogenet. Evol.">
        <title>Genome-scale phylogeny and comparative genomics of the fungal order Sordariales.</title>
        <authorList>
            <person name="Hensen N."/>
            <person name="Bonometti L."/>
            <person name="Westerberg I."/>
            <person name="Brannstrom I.O."/>
            <person name="Guillou S."/>
            <person name="Cros-Aarteil S."/>
            <person name="Calhoun S."/>
            <person name="Haridas S."/>
            <person name="Kuo A."/>
            <person name="Mondo S."/>
            <person name="Pangilinan J."/>
            <person name="Riley R."/>
            <person name="LaButti K."/>
            <person name="Andreopoulos B."/>
            <person name="Lipzen A."/>
            <person name="Chen C."/>
            <person name="Yan M."/>
            <person name="Daum C."/>
            <person name="Ng V."/>
            <person name="Clum A."/>
            <person name="Steindorff A."/>
            <person name="Ohm R.A."/>
            <person name="Martin F."/>
            <person name="Silar P."/>
            <person name="Natvig D.O."/>
            <person name="Lalanne C."/>
            <person name="Gautier V."/>
            <person name="Ament-Velasquez S.L."/>
            <person name="Kruys A."/>
            <person name="Hutchinson M.I."/>
            <person name="Powell A.J."/>
            <person name="Barry K."/>
            <person name="Miller A.N."/>
            <person name="Grigoriev I.V."/>
            <person name="Debuchy R."/>
            <person name="Gladieux P."/>
            <person name="Hiltunen Thoren M."/>
            <person name="Johannesson H."/>
        </authorList>
    </citation>
    <scope>NUCLEOTIDE SEQUENCE</scope>
    <source>
        <strain evidence="1">CBS 359.72</strain>
    </source>
</reference>
<keyword evidence="2" id="KW-1185">Reference proteome</keyword>
<evidence type="ECO:0000313" key="2">
    <source>
        <dbReference type="Proteomes" id="UP001303647"/>
    </source>
</evidence>
<name>A0AAN7HBI5_9PEZI</name>
<organism evidence="1 2">
    <name type="scientific">Corynascus novoguineensis</name>
    <dbReference type="NCBI Taxonomy" id="1126955"/>
    <lineage>
        <taxon>Eukaryota</taxon>
        <taxon>Fungi</taxon>
        <taxon>Dikarya</taxon>
        <taxon>Ascomycota</taxon>
        <taxon>Pezizomycotina</taxon>
        <taxon>Sordariomycetes</taxon>
        <taxon>Sordariomycetidae</taxon>
        <taxon>Sordariales</taxon>
        <taxon>Chaetomiaceae</taxon>
        <taxon>Corynascus</taxon>
    </lineage>
</organism>
<proteinExistence type="predicted"/>
<reference evidence="1" key="2">
    <citation type="submission" date="2023-05" db="EMBL/GenBank/DDBJ databases">
        <authorList>
            <consortium name="Lawrence Berkeley National Laboratory"/>
            <person name="Steindorff A."/>
            <person name="Hensen N."/>
            <person name="Bonometti L."/>
            <person name="Westerberg I."/>
            <person name="Brannstrom I.O."/>
            <person name="Guillou S."/>
            <person name="Cros-Aarteil S."/>
            <person name="Calhoun S."/>
            <person name="Haridas S."/>
            <person name="Kuo A."/>
            <person name="Mondo S."/>
            <person name="Pangilinan J."/>
            <person name="Riley R."/>
            <person name="Labutti K."/>
            <person name="Andreopoulos B."/>
            <person name="Lipzen A."/>
            <person name="Chen C."/>
            <person name="Yanf M."/>
            <person name="Daum C."/>
            <person name="Ng V."/>
            <person name="Clum A."/>
            <person name="Ohm R."/>
            <person name="Martin F."/>
            <person name="Silar P."/>
            <person name="Natvig D."/>
            <person name="Lalanne C."/>
            <person name="Gautier V."/>
            <person name="Ament-Velasquez S.L."/>
            <person name="Kruys A."/>
            <person name="Hutchinson M.I."/>
            <person name="Powell A.J."/>
            <person name="Barry K."/>
            <person name="Miller A.N."/>
            <person name="Grigoriev I.V."/>
            <person name="Debuchy R."/>
            <person name="Gladieux P."/>
            <person name="Thoren M.H."/>
            <person name="Johannesson H."/>
        </authorList>
    </citation>
    <scope>NUCLEOTIDE SEQUENCE</scope>
    <source>
        <strain evidence="1">CBS 359.72</strain>
    </source>
</reference>
<dbReference type="Proteomes" id="UP001303647">
    <property type="component" value="Unassembled WGS sequence"/>
</dbReference>
<comment type="caution">
    <text evidence="1">The sequence shown here is derived from an EMBL/GenBank/DDBJ whole genome shotgun (WGS) entry which is preliminary data.</text>
</comment>
<dbReference type="AlphaFoldDB" id="A0AAN7HBI5"/>
<protein>
    <submittedName>
        <fullName evidence="1">Uncharacterized protein</fullName>
    </submittedName>
</protein>
<accession>A0AAN7HBI5</accession>
<sequence>MLRKNLQAWPTIPVSDDLQLPVEIVPDIGLADIAPLIVSRAPHDRLTAVTGHHGIERQVRLSLARHWTRNDRRDEVPPTFGTATSGAT</sequence>
<evidence type="ECO:0000313" key="1">
    <source>
        <dbReference type="EMBL" id="KAK4243736.1"/>
    </source>
</evidence>
<dbReference type="EMBL" id="MU857786">
    <property type="protein sequence ID" value="KAK4243736.1"/>
    <property type="molecule type" value="Genomic_DNA"/>
</dbReference>
<gene>
    <name evidence="1" type="ORF">C7999DRAFT_35939</name>
</gene>